<comment type="caution">
    <text evidence="2">The sequence shown here is derived from an EMBL/GenBank/DDBJ whole genome shotgun (WGS) entry which is preliminary data.</text>
</comment>
<accession>A0AAJ6N9L3</accession>
<reference evidence="2" key="1">
    <citation type="journal article" date="2023" name="Front. Microbiol.">
        <title>Phylogeography and host specificity of Pasteurellaceae pathogenic to sea-farmed fish in the north-east Atlantic.</title>
        <authorList>
            <person name="Gulla S."/>
            <person name="Colquhoun D.J."/>
            <person name="Olsen A.B."/>
            <person name="Spilsberg B."/>
            <person name="Lagesen K."/>
            <person name="Aakesson C.P."/>
            <person name="Strom S."/>
            <person name="Manji F."/>
            <person name="Birkbeck T.H."/>
            <person name="Nilsen H.K."/>
        </authorList>
    </citation>
    <scope>NUCLEOTIDE SEQUENCE</scope>
    <source>
        <strain evidence="2">TW16_20</strain>
    </source>
</reference>
<name>A0AAJ6N9L3_9PAST</name>
<dbReference type="InterPro" id="IPR010398">
    <property type="entry name" value="DUF997"/>
</dbReference>
<evidence type="ECO:0000313" key="3">
    <source>
        <dbReference type="Proteomes" id="UP001236239"/>
    </source>
</evidence>
<feature type="transmembrane region" description="Helical" evidence="1">
    <location>
        <begin position="45"/>
        <end position="70"/>
    </location>
</feature>
<dbReference type="RefSeq" id="WP_306374168.1">
    <property type="nucleotide sequence ID" value="NZ_JASAYK010000003.1"/>
</dbReference>
<evidence type="ECO:0000256" key="1">
    <source>
        <dbReference type="SAM" id="Phobius"/>
    </source>
</evidence>
<protein>
    <submittedName>
        <fullName evidence="2">DUF997 family protein</fullName>
    </submittedName>
</protein>
<sequence>MKFSLKQQLAKETRWALGLTLFYISGWVGFGYFSPTGKGLLGFPIWFEFACIYFPIVFIFTTFIVVKIIYKDVDLEDSHNES</sequence>
<evidence type="ECO:0000313" key="2">
    <source>
        <dbReference type="EMBL" id="MDP8172705.1"/>
    </source>
</evidence>
<keyword evidence="1" id="KW-0472">Membrane</keyword>
<dbReference type="Pfam" id="PF06196">
    <property type="entry name" value="DUF997"/>
    <property type="match status" value="1"/>
</dbReference>
<dbReference type="PANTHER" id="PTHR39174">
    <property type="entry name" value="INNER MEMBRANE PROTEIN-RELATED"/>
    <property type="match status" value="1"/>
</dbReference>
<feature type="transmembrane region" description="Helical" evidence="1">
    <location>
        <begin position="15"/>
        <end position="33"/>
    </location>
</feature>
<dbReference type="AlphaFoldDB" id="A0AAJ6N9L3"/>
<gene>
    <name evidence="2" type="ORF">QJU93_04975</name>
</gene>
<keyword evidence="1" id="KW-0812">Transmembrane</keyword>
<proteinExistence type="predicted"/>
<dbReference type="Proteomes" id="UP001236239">
    <property type="component" value="Unassembled WGS sequence"/>
</dbReference>
<keyword evidence="1" id="KW-1133">Transmembrane helix</keyword>
<dbReference type="PANTHER" id="PTHR39174:SF1">
    <property type="entry name" value="INNER MEMBRANE PROTEIN"/>
    <property type="match status" value="1"/>
</dbReference>
<organism evidence="2 3">
    <name type="scientific">Phocoenobacter skyensis</name>
    <dbReference type="NCBI Taxonomy" id="97481"/>
    <lineage>
        <taxon>Bacteria</taxon>
        <taxon>Pseudomonadati</taxon>
        <taxon>Pseudomonadota</taxon>
        <taxon>Gammaproteobacteria</taxon>
        <taxon>Pasteurellales</taxon>
        <taxon>Pasteurellaceae</taxon>
        <taxon>Phocoenobacter</taxon>
    </lineage>
</organism>
<dbReference type="EMBL" id="JASAYQ010000006">
    <property type="protein sequence ID" value="MDP8172705.1"/>
    <property type="molecule type" value="Genomic_DNA"/>
</dbReference>